<accession>A0ABN3WFF0</accession>
<evidence type="ECO:0000256" key="1">
    <source>
        <dbReference type="SAM" id="SignalP"/>
    </source>
</evidence>
<dbReference type="Pfam" id="PF18075">
    <property type="entry name" value="FtsX_ECD"/>
    <property type="match status" value="2"/>
</dbReference>
<evidence type="ECO:0000313" key="3">
    <source>
        <dbReference type="EMBL" id="GAA2912726.1"/>
    </source>
</evidence>
<organism evidence="3 4">
    <name type="scientific">Streptosporangium fragile</name>
    <dbReference type="NCBI Taxonomy" id="46186"/>
    <lineage>
        <taxon>Bacteria</taxon>
        <taxon>Bacillati</taxon>
        <taxon>Actinomycetota</taxon>
        <taxon>Actinomycetes</taxon>
        <taxon>Streptosporangiales</taxon>
        <taxon>Streptosporangiaceae</taxon>
        <taxon>Streptosporangium</taxon>
    </lineage>
</organism>
<protein>
    <recommendedName>
        <fullName evidence="2">FtsX extracellular domain-containing protein</fullName>
    </recommendedName>
</protein>
<name>A0ABN3WFF0_9ACTN</name>
<feature type="domain" description="FtsX extracellular" evidence="2">
    <location>
        <begin position="198"/>
        <end position="272"/>
    </location>
</feature>
<dbReference type="RefSeq" id="WP_344982092.1">
    <property type="nucleotide sequence ID" value="NZ_BAAAVI010000119.1"/>
</dbReference>
<gene>
    <name evidence="3" type="ORF">GCM10010517_79290</name>
</gene>
<reference evidence="3 4" key="1">
    <citation type="journal article" date="2019" name="Int. J. Syst. Evol. Microbiol.">
        <title>The Global Catalogue of Microorganisms (GCM) 10K type strain sequencing project: providing services to taxonomists for standard genome sequencing and annotation.</title>
        <authorList>
            <consortium name="The Broad Institute Genomics Platform"/>
            <consortium name="The Broad Institute Genome Sequencing Center for Infectious Disease"/>
            <person name="Wu L."/>
            <person name="Ma J."/>
        </authorList>
    </citation>
    <scope>NUCLEOTIDE SEQUENCE [LARGE SCALE GENOMIC DNA]</scope>
    <source>
        <strain evidence="3 4">JCM 6242</strain>
    </source>
</reference>
<feature type="signal peptide" evidence="1">
    <location>
        <begin position="1"/>
        <end position="31"/>
    </location>
</feature>
<proteinExistence type="predicted"/>
<comment type="caution">
    <text evidence="3">The sequence shown here is derived from an EMBL/GenBank/DDBJ whole genome shotgun (WGS) entry which is preliminary data.</text>
</comment>
<feature type="chain" id="PRO_5045272630" description="FtsX extracellular domain-containing protein" evidence="1">
    <location>
        <begin position="32"/>
        <end position="280"/>
    </location>
</feature>
<dbReference type="Gene3D" id="3.30.70.3040">
    <property type="match status" value="2"/>
</dbReference>
<keyword evidence="4" id="KW-1185">Reference proteome</keyword>
<dbReference type="Proteomes" id="UP001500831">
    <property type="component" value="Unassembled WGS sequence"/>
</dbReference>
<sequence>MRRFNIRAGRALLSAGVTAAVLFATAGTAQADGPDDTWYVPPGGVEVSPPPVGPWPEGGTFSVFMCKDDDPFEKCGKRAITAKQKKALEAKLRAMPQVAKVKFESRKEAWANFRKANSHNKALLSAIRAEDMPESFTGTLRRRADLVPFRSAFKKVAGVSNVVAWGNFFWPGKADVVISLCGPGTEPSDTCDGNGSTTPWAREKIEARLGTVEGVEKVYFQDAEHARREAAFIWVDKTFHSTKFSEAYYVKLADPRDAQVLIDTVKVLPGVSDAGLVSSR</sequence>
<evidence type="ECO:0000313" key="4">
    <source>
        <dbReference type="Proteomes" id="UP001500831"/>
    </source>
</evidence>
<keyword evidence="1" id="KW-0732">Signal</keyword>
<feature type="domain" description="FtsX extracellular" evidence="2">
    <location>
        <begin position="62"/>
        <end position="162"/>
    </location>
</feature>
<evidence type="ECO:0000259" key="2">
    <source>
        <dbReference type="Pfam" id="PF18075"/>
    </source>
</evidence>
<dbReference type="InterPro" id="IPR040690">
    <property type="entry name" value="FtsX_ECD"/>
</dbReference>
<dbReference type="EMBL" id="BAAAVI010000119">
    <property type="protein sequence ID" value="GAA2912726.1"/>
    <property type="molecule type" value="Genomic_DNA"/>
</dbReference>